<dbReference type="EMBL" id="JAGQLK010000019">
    <property type="protein sequence ID" value="MCA9383011.1"/>
    <property type="molecule type" value="Genomic_DNA"/>
</dbReference>
<sequence length="70" mass="8165">MDNQIIDNRRELKPWQIVIFMALLIVASIFTAVYVWDSTSDQIKPANAIDYKVKTPAYNDDWFERNTTGL</sequence>
<reference evidence="2" key="1">
    <citation type="submission" date="2020-04" db="EMBL/GenBank/DDBJ databases">
        <authorList>
            <person name="Zhang T."/>
        </authorList>
    </citation>
    <scope>NUCLEOTIDE SEQUENCE</scope>
    <source>
        <strain evidence="2">HKST-UBA14</strain>
    </source>
</reference>
<keyword evidence="1" id="KW-0812">Transmembrane</keyword>
<keyword evidence="1" id="KW-1133">Transmembrane helix</keyword>
<protein>
    <submittedName>
        <fullName evidence="2">Uncharacterized protein</fullName>
    </submittedName>
</protein>
<gene>
    <name evidence="2" type="ORF">KC909_01475</name>
</gene>
<organism evidence="2 3">
    <name type="scientific">Candidatus Dojkabacteria bacterium</name>
    <dbReference type="NCBI Taxonomy" id="2099670"/>
    <lineage>
        <taxon>Bacteria</taxon>
        <taxon>Candidatus Dojkabacteria</taxon>
    </lineage>
</organism>
<dbReference type="AlphaFoldDB" id="A0A955L5E8"/>
<evidence type="ECO:0000313" key="2">
    <source>
        <dbReference type="EMBL" id="MCA9383011.1"/>
    </source>
</evidence>
<evidence type="ECO:0000313" key="3">
    <source>
        <dbReference type="Proteomes" id="UP000783287"/>
    </source>
</evidence>
<feature type="transmembrane region" description="Helical" evidence="1">
    <location>
        <begin position="15"/>
        <end position="36"/>
    </location>
</feature>
<reference evidence="2" key="2">
    <citation type="journal article" date="2021" name="Microbiome">
        <title>Successional dynamics and alternative stable states in a saline activated sludge microbial community over 9 years.</title>
        <authorList>
            <person name="Wang Y."/>
            <person name="Ye J."/>
            <person name="Ju F."/>
            <person name="Liu L."/>
            <person name="Boyd J.A."/>
            <person name="Deng Y."/>
            <person name="Parks D.H."/>
            <person name="Jiang X."/>
            <person name="Yin X."/>
            <person name="Woodcroft B.J."/>
            <person name="Tyson G.W."/>
            <person name="Hugenholtz P."/>
            <person name="Polz M.F."/>
            <person name="Zhang T."/>
        </authorList>
    </citation>
    <scope>NUCLEOTIDE SEQUENCE</scope>
    <source>
        <strain evidence="2">HKST-UBA14</strain>
    </source>
</reference>
<evidence type="ECO:0000256" key="1">
    <source>
        <dbReference type="SAM" id="Phobius"/>
    </source>
</evidence>
<keyword evidence="1" id="KW-0472">Membrane</keyword>
<comment type="caution">
    <text evidence="2">The sequence shown here is derived from an EMBL/GenBank/DDBJ whole genome shotgun (WGS) entry which is preliminary data.</text>
</comment>
<name>A0A955L5E8_9BACT</name>
<accession>A0A955L5E8</accession>
<dbReference type="Proteomes" id="UP000783287">
    <property type="component" value="Unassembled WGS sequence"/>
</dbReference>
<proteinExistence type="predicted"/>